<name>A0ABQ6N864_9STRA</name>
<feature type="compositionally biased region" description="Basic residues" evidence="1">
    <location>
        <begin position="1"/>
        <end position="15"/>
    </location>
</feature>
<evidence type="ECO:0000313" key="2">
    <source>
        <dbReference type="EMBL" id="GMI42735.1"/>
    </source>
</evidence>
<proteinExistence type="predicted"/>
<evidence type="ECO:0000313" key="3">
    <source>
        <dbReference type="Proteomes" id="UP001165060"/>
    </source>
</evidence>
<protein>
    <submittedName>
        <fullName evidence="2">Uncharacterized protein</fullName>
    </submittedName>
</protein>
<feature type="compositionally biased region" description="Basic residues" evidence="1">
    <location>
        <begin position="79"/>
        <end position="93"/>
    </location>
</feature>
<feature type="region of interest" description="Disordered" evidence="1">
    <location>
        <begin position="1"/>
        <end position="49"/>
    </location>
</feature>
<evidence type="ECO:0000256" key="1">
    <source>
        <dbReference type="SAM" id="MobiDB-lite"/>
    </source>
</evidence>
<sequence>MLKKKGAKKRSKAAHSRPDWNSDVTVPESVDSASSEDDSASTSTSTFDASPSADVLFAMGVTSADVGERAAEPLPLPKPKPKSKLKAKAKPGAKRASNPAPPAPLVDGLEASLSAELVATLIGSPAAFRSILKKGGYDYLIPEPPIPPKSKARKAGGDGVGVRSSSKKATPSRRVALPPPPAAPRHPLSVNPKDFEDGYLKHITFHEARQEAQRPLKEAQDQVSALSKTLKEERGRLAHQIAELCGRFRRHRVLEALKIIAGGAYKIGAREGKAYSTASSRYVQH</sequence>
<feature type="compositionally biased region" description="Low complexity" evidence="1">
    <location>
        <begin position="40"/>
        <end position="49"/>
    </location>
</feature>
<gene>
    <name evidence="2" type="ORF">TeGR_g10476</name>
</gene>
<keyword evidence="3" id="KW-1185">Reference proteome</keyword>
<organism evidence="2 3">
    <name type="scientific">Tetraparma gracilis</name>
    <dbReference type="NCBI Taxonomy" id="2962635"/>
    <lineage>
        <taxon>Eukaryota</taxon>
        <taxon>Sar</taxon>
        <taxon>Stramenopiles</taxon>
        <taxon>Ochrophyta</taxon>
        <taxon>Bolidophyceae</taxon>
        <taxon>Parmales</taxon>
        <taxon>Triparmaceae</taxon>
        <taxon>Tetraparma</taxon>
    </lineage>
</organism>
<reference evidence="2 3" key="1">
    <citation type="journal article" date="2023" name="Commun. Biol.">
        <title>Genome analysis of Parmales, the sister group of diatoms, reveals the evolutionary specialization of diatoms from phago-mixotrophs to photoautotrophs.</title>
        <authorList>
            <person name="Ban H."/>
            <person name="Sato S."/>
            <person name="Yoshikawa S."/>
            <person name="Yamada K."/>
            <person name="Nakamura Y."/>
            <person name="Ichinomiya M."/>
            <person name="Sato N."/>
            <person name="Blanc-Mathieu R."/>
            <person name="Endo H."/>
            <person name="Kuwata A."/>
            <person name="Ogata H."/>
        </authorList>
    </citation>
    <scope>NUCLEOTIDE SEQUENCE [LARGE SCALE GENOMIC DNA]</scope>
</reference>
<dbReference type="Proteomes" id="UP001165060">
    <property type="component" value="Unassembled WGS sequence"/>
</dbReference>
<feature type="region of interest" description="Disordered" evidence="1">
    <location>
        <begin position="143"/>
        <end position="189"/>
    </location>
</feature>
<comment type="caution">
    <text evidence="2">The sequence shown here is derived from an EMBL/GenBank/DDBJ whole genome shotgun (WGS) entry which is preliminary data.</text>
</comment>
<feature type="region of interest" description="Disordered" evidence="1">
    <location>
        <begin position="67"/>
        <end position="107"/>
    </location>
</feature>
<accession>A0ABQ6N864</accession>
<dbReference type="EMBL" id="BRYB01002307">
    <property type="protein sequence ID" value="GMI42735.1"/>
    <property type="molecule type" value="Genomic_DNA"/>
</dbReference>